<evidence type="ECO:0000313" key="1">
    <source>
        <dbReference type="EMBL" id="GFY79153.1"/>
    </source>
</evidence>
<sequence>MNLNFSTTVIPKEKTNTTPERILAQNPSAKGHSLLLFVTITVPPKALSWREIPFTGAQIKGILQEFLLHMDETEKGHYVTEPRTRLAAFLEHPFFLLGERFVLGNKSYTGFHH</sequence>
<evidence type="ECO:0000313" key="2">
    <source>
        <dbReference type="Proteomes" id="UP000886998"/>
    </source>
</evidence>
<dbReference type="EMBL" id="BMAV01023438">
    <property type="protein sequence ID" value="GFY79153.1"/>
    <property type="molecule type" value="Genomic_DNA"/>
</dbReference>
<dbReference type="AlphaFoldDB" id="A0A8X6YXQ0"/>
<accession>A0A8X6YXQ0</accession>
<comment type="caution">
    <text evidence="1">The sequence shown here is derived from an EMBL/GenBank/DDBJ whole genome shotgun (WGS) entry which is preliminary data.</text>
</comment>
<proteinExistence type="predicted"/>
<name>A0A8X6YXQ0_9ARAC</name>
<gene>
    <name evidence="1" type="ORF">TNIN_53621</name>
</gene>
<keyword evidence="2" id="KW-1185">Reference proteome</keyword>
<protein>
    <submittedName>
        <fullName evidence="1">Uncharacterized protein</fullName>
    </submittedName>
</protein>
<dbReference type="Proteomes" id="UP000886998">
    <property type="component" value="Unassembled WGS sequence"/>
</dbReference>
<organism evidence="1 2">
    <name type="scientific">Trichonephila inaurata madagascariensis</name>
    <dbReference type="NCBI Taxonomy" id="2747483"/>
    <lineage>
        <taxon>Eukaryota</taxon>
        <taxon>Metazoa</taxon>
        <taxon>Ecdysozoa</taxon>
        <taxon>Arthropoda</taxon>
        <taxon>Chelicerata</taxon>
        <taxon>Arachnida</taxon>
        <taxon>Araneae</taxon>
        <taxon>Araneomorphae</taxon>
        <taxon>Entelegynae</taxon>
        <taxon>Araneoidea</taxon>
        <taxon>Nephilidae</taxon>
        <taxon>Trichonephila</taxon>
        <taxon>Trichonephila inaurata</taxon>
    </lineage>
</organism>
<reference evidence="1" key="1">
    <citation type="submission" date="2020-08" db="EMBL/GenBank/DDBJ databases">
        <title>Multicomponent nature underlies the extraordinary mechanical properties of spider dragline silk.</title>
        <authorList>
            <person name="Kono N."/>
            <person name="Nakamura H."/>
            <person name="Mori M."/>
            <person name="Yoshida Y."/>
            <person name="Ohtoshi R."/>
            <person name="Malay A.D."/>
            <person name="Moran D.A.P."/>
            <person name="Tomita M."/>
            <person name="Numata K."/>
            <person name="Arakawa K."/>
        </authorList>
    </citation>
    <scope>NUCLEOTIDE SEQUENCE</scope>
</reference>